<dbReference type="PANTHER" id="PTHR43670">
    <property type="entry name" value="HEAT SHOCK PROTEIN 26"/>
    <property type="match status" value="1"/>
</dbReference>
<evidence type="ECO:0000256" key="1">
    <source>
        <dbReference type="SAM" id="MobiDB-lite"/>
    </source>
</evidence>
<organism evidence="3 4">
    <name type="scientific">Rhodocollybia butyracea</name>
    <dbReference type="NCBI Taxonomy" id="206335"/>
    <lineage>
        <taxon>Eukaryota</taxon>
        <taxon>Fungi</taxon>
        <taxon>Dikarya</taxon>
        <taxon>Basidiomycota</taxon>
        <taxon>Agaricomycotina</taxon>
        <taxon>Agaricomycetes</taxon>
        <taxon>Agaricomycetidae</taxon>
        <taxon>Agaricales</taxon>
        <taxon>Marasmiineae</taxon>
        <taxon>Omphalotaceae</taxon>
        <taxon>Rhodocollybia</taxon>
    </lineage>
</organism>
<feature type="compositionally biased region" description="Basic residues" evidence="1">
    <location>
        <begin position="1"/>
        <end position="20"/>
    </location>
</feature>
<gene>
    <name evidence="3" type="ORF">BDP27DRAFT_1435320</name>
</gene>
<dbReference type="PANTHER" id="PTHR43670:SF115">
    <property type="entry name" value="ALPHA-CRYSTALLIN DOMAIN 32.1"/>
    <property type="match status" value="1"/>
</dbReference>
<sequence length="589" mass="66435">MSGGNKRRNSASVHSQKKPKTSGSQPSKKANGPEKPRQVGHVQAYARTFDASAEGAIPKELRKDGLELNDQEQAYLRRFRVGTSGNDSTLDIPHTLDDETQQDSNVTMEYGEGDKGGNGDNGDDGDEGDDMVIEDVTKENKNKNKQNGTRAKVLQSDLASDALAKISKQAVRKAICLLDMFPSDKMFAWEVLEEELVSQQGDDNRILEDLRETKKDPQALDKLLRWMGYSESNVCYALAQQTRTLVDPYFGFSSVDEGGPQAELANWLMGEGRYHCEGVDFKERKSGKPFYSSLIAQILRAFLVDAQNKTTYRLITTELHRLQRVPGRLIAAVTIYHCITEHASGMRQSIHISAKNLRDQYNAIWESIDRIRVNSPAYFDFLEKKTYERMRAPSHSLLSVQTFDYDALSSFAESEEKKDEEKKKEAAERKEAKKKKEEAKKKEEVKKKEEAKKPSKKPAKKNKETKKATKPPKKKEGAKKREEEEKPTKGEEKPTKGEEKPTKGEEKPTKGEEKPTKGEEKPTKGEEKPTKRKPEARIPEIVSKKAENKNAIKLKATKEVKTAGKMMSKTERQQGLQAQTQGLGWKVQP</sequence>
<evidence type="ECO:0000259" key="2">
    <source>
        <dbReference type="Pfam" id="PF20149"/>
    </source>
</evidence>
<feature type="compositionally biased region" description="Low complexity" evidence="1">
    <location>
        <begin position="573"/>
        <end position="589"/>
    </location>
</feature>
<reference evidence="3" key="1">
    <citation type="submission" date="2020-11" db="EMBL/GenBank/DDBJ databases">
        <authorList>
            <consortium name="DOE Joint Genome Institute"/>
            <person name="Ahrendt S."/>
            <person name="Riley R."/>
            <person name="Andreopoulos W."/>
            <person name="Labutti K."/>
            <person name="Pangilinan J."/>
            <person name="Ruiz-Duenas F.J."/>
            <person name="Barrasa J.M."/>
            <person name="Sanchez-Garcia M."/>
            <person name="Camarero S."/>
            <person name="Miyauchi S."/>
            <person name="Serrano A."/>
            <person name="Linde D."/>
            <person name="Babiker R."/>
            <person name="Drula E."/>
            <person name="Ayuso-Fernandez I."/>
            <person name="Pacheco R."/>
            <person name="Padilla G."/>
            <person name="Ferreira P."/>
            <person name="Barriuso J."/>
            <person name="Kellner H."/>
            <person name="Castanera R."/>
            <person name="Alfaro M."/>
            <person name="Ramirez L."/>
            <person name="Pisabarro A.G."/>
            <person name="Kuo A."/>
            <person name="Tritt A."/>
            <person name="Lipzen A."/>
            <person name="He G."/>
            <person name="Yan M."/>
            <person name="Ng V."/>
            <person name="Cullen D."/>
            <person name="Martin F."/>
            <person name="Rosso M.-N."/>
            <person name="Henrissat B."/>
            <person name="Hibbett D."/>
            <person name="Martinez A.T."/>
            <person name="Grigoriev I.V."/>
        </authorList>
    </citation>
    <scope>NUCLEOTIDE SEQUENCE</scope>
    <source>
        <strain evidence="3">AH 40177</strain>
    </source>
</reference>
<dbReference type="GO" id="GO:0034605">
    <property type="term" value="P:cellular response to heat"/>
    <property type="evidence" value="ECO:0007669"/>
    <property type="project" value="TreeGrafter"/>
</dbReference>
<accession>A0A9P5P2N8</accession>
<comment type="caution">
    <text evidence="3">The sequence shown here is derived from an EMBL/GenBank/DDBJ whole genome shotgun (WGS) entry which is preliminary data.</text>
</comment>
<evidence type="ECO:0000313" key="3">
    <source>
        <dbReference type="EMBL" id="KAF9038895.1"/>
    </source>
</evidence>
<feature type="compositionally biased region" description="Basic and acidic residues" evidence="1">
    <location>
        <begin position="57"/>
        <end position="66"/>
    </location>
</feature>
<feature type="domain" description="DUF6532" evidence="2">
    <location>
        <begin position="168"/>
        <end position="370"/>
    </location>
</feature>
<feature type="compositionally biased region" description="Basic residues" evidence="1">
    <location>
        <begin position="468"/>
        <end position="478"/>
    </location>
</feature>
<feature type="region of interest" description="Disordered" evidence="1">
    <location>
        <begin position="1"/>
        <end position="68"/>
    </location>
</feature>
<keyword evidence="4" id="KW-1185">Reference proteome</keyword>
<feature type="compositionally biased region" description="Basic and acidic residues" evidence="1">
    <location>
        <begin position="479"/>
        <end position="572"/>
    </location>
</feature>
<feature type="region of interest" description="Disordered" evidence="1">
    <location>
        <begin position="412"/>
        <end position="589"/>
    </location>
</feature>
<dbReference type="EMBL" id="JADNRY010000574">
    <property type="protein sequence ID" value="KAF9038895.1"/>
    <property type="molecule type" value="Genomic_DNA"/>
</dbReference>
<feature type="compositionally biased region" description="Acidic residues" evidence="1">
    <location>
        <begin position="121"/>
        <end position="130"/>
    </location>
</feature>
<dbReference type="Pfam" id="PF20149">
    <property type="entry name" value="DUF6532"/>
    <property type="match status" value="1"/>
</dbReference>
<proteinExistence type="predicted"/>
<protein>
    <recommendedName>
        <fullName evidence="2">DUF6532 domain-containing protein</fullName>
    </recommendedName>
</protein>
<dbReference type="InterPro" id="IPR045341">
    <property type="entry name" value="DUF6532"/>
</dbReference>
<dbReference type="Proteomes" id="UP000772434">
    <property type="component" value="Unassembled WGS sequence"/>
</dbReference>
<dbReference type="AlphaFoldDB" id="A0A9P5P2N8"/>
<name>A0A9P5P2N8_9AGAR</name>
<dbReference type="OrthoDB" id="3056889at2759"/>
<feature type="region of interest" description="Disordered" evidence="1">
    <location>
        <begin position="83"/>
        <end position="130"/>
    </location>
</feature>
<evidence type="ECO:0000313" key="4">
    <source>
        <dbReference type="Proteomes" id="UP000772434"/>
    </source>
</evidence>
<feature type="compositionally biased region" description="Basic and acidic residues" evidence="1">
    <location>
        <begin position="414"/>
        <end position="453"/>
    </location>
</feature>